<protein>
    <recommendedName>
        <fullName evidence="5">Sel1 repeat family protein</fullName>
    </recommendedName>
</protein>
<evidence type="ECO:0000256" key="1">
    <source>
        <dbReference type="SAM" id="MobiDB-lite"/>
    </source>
</evidence>
<keyword evidence="4" id="KW-1185">Reference proteome</keyword>
<gene>
    <name evidence="3" type="ORF">GRB80_03650</name>
</gene>
<evidence type="ECO:0000313" key="4">
    <source>
        <dbReference type="Proteomes" id="UP000448235"/>
    </source>
</evidence>
<sequence length="278" mass="31331">MRAHYAFSVIALSGLILAGCSTLPGDDGVAATTGEWLTRSGEAIGAQSRRLAEWFGRDEASDDEAMRPELLEERQTLLDQPYIDPLTRYLETHAEDPRYADVLTDLSHERDRRCAAIANKYAERPASRENLALYRRGYLYSCPAEVNAFYARVRKEEVRRPVARPQPESAPEPETDDAPLAEHDEQVEEVLDRRKSNDCYLLFTIRNLGEAKEVCRTPAEQGDARAQRHMGSMAELEGQLEEAMRWYRRAADNGDAQARERLEAVAASSRDAGDEDAR</sequence>
<feature type="region of interest" description="Disordered" evidence="1">
    <location>
        <begin position="158"/>
        <end position="181"/>
    </location>
</feature>
<organism evidence="3 4">
    <name type="scientific">Halomonas icarae</name>
    <dbReference type="NCBI Taxonomy" id="2691040"/>
    <lineage>
        <taxon>Bacteria</taxon>
        <taxon>Pseudomonadati</taxon>
        <taxon>Pseudomonadota</taxon>
        <taxon>Gammaproteobacteria</taxon>
        <taxon>Oceanospirillales</taxon>
        <taxon>Halomonadaceae</taxon>
        <taxon>Halomonas</taxon>
    </lineage>
</organism>
<evidence type="ECO:0008006" key="5">
    <source>
        <dbReference type="Google" id="ProtNLM"/>
    </source>
</evidence>
<dbReference type="Proteomes" id="UP000448235">
    <property type="component" value="Unassembled WGS sequence"/>
</dbReference>
<dbReference type="Gene3D" id="1.25.40.10">
    <property type="entry name" value="Tetratricopeptide repeat domain"/>
    <property type="match status" value="1"/>
</dbReference>
<dbReference type="EMBL" id="WUTS01000001">
    <property type="protein sequence ID" value="NAW11935.1"/>
    <property type="molecule type" value="Genomic_DNA"/>
</dbReference>
<name>A0A7X4VX68_9GAMM</name>
<dbReference type="PROSITE" id="PS51257">
    <property type="entry name" value="PROKAR_LIPOPROTEIN"/>
    <property type="match status" value="1"/>
</dbReference>
<comment type="caution">
    <text evidence="3">The sequence shown here is derived from an EMBL/GenBank/DDBJ whole genome shotgun (WGS) entry which is preliminary data.</text>
</comment>
<reference evidence="3 4" key="1">
    <citation type="submission" date="2019-12" db="EMBL/GenBank/DDBJ databases">
        <title>Draft genome sequencing of Halomonas icarensis D1-1.</title>
        <authorList>
            <person name="Pandiyan K."/>
            <person name="Kushwaha P."/>
            <person name="Gowdham M."/>
            <person name="Chakdar H."/>
            <person name="Singh A."/>
            <person name="Kumar M."/>
            <person name="Saxena A.K."/>
        </authorList>
    </citation>
    <scope>NUCLEOTIDE SEQUENCE [LARGE SCALE GENOMIC DNA]</scope>
    <source>
        <strain evidence="3 4">D1-1</strain>
    </source>
</reference>
<dbReference type="InterPro" id="IPR011990">
    <property type="entry name" value="TPR-like_helical_dom_sf"/>
</dbReference>
<dbReference type="SUPFAM" id="SSF81901">
    <property type="entry name" value="HCP-like"/>
    <property type="match status" value="1"/>
</dbReference>
<feature type="signal peptide" evidence="2">
    <location>
        <begin position="1"/>
        <end position="18"/>
    </location>
</feature>
<accession>A0A7X4VX68</accession>
<dbReference type="AlphaFoldDB" id="A0A7X4VX68"/>
<evidence type="ECO:0000313" key="3">
    <source>
        <dbReference type="EMBL" id="NAW11935.1"/>
    </source>
</evidence>
<proteinExistence type="predicted"/>
<keyword evidence="2" id="KW-0732">Signal</keyword>
<evidence type="ECO:0000256" key="2">
    <source>
        <dbReference type="SAM" id="SignalP"/>
    </source>
</evidence>
<feature type="chain" id="PRO_5031389679" description="Sel1 repeat family protein" evidence="2">
    <location>
        <begin position="19"/>
        <end position="278"/>
    </location>
</feature>
<dbReference type="RefSeq" id="WP_161422566.1">
    <property type="nucleotide sequence ID" value="NZ_JARWMY010000003.1"/>
</dbReference>